<reference evidence="2" key="1">
    <citation type="submission" date="2023-08" db="EMBL/GenBank/DDBJ databases">
        <authorList>
            <person name="Alioto T."/>
            <person name="Alioto T."/>
            <person name="Gomez Garrido J."/>
        </authorList>
    </citation>
    <scope>NUCLEOTIDE SEQUENCE</scope>
</reference>
<dbReference type="EMBL" id="OX597830">
    <property type="protein sequence ID" value="CAI9735196.1"/>
    <property type="molecule type" value="Genomic_DNA"/>
</dbReference>
<keyword evidence="1" id="KW-1133">Transmembrane helix</keyword>
<accession>A0AA36BIU0</accession>
<keyword evidence="1" id="KW-0472">Membrane</keyword>
<keyword evidence="3" id="KW-1185">Reference proteome</keyword>
<feature type="transmembrane region" description="Helical" evidence="1">
    <location>
        <begin position="33"/>
        <end position="53"/>
    </location>
</feature>
<name>A0AA36BIU0_OCTVU</name>
<evidence type="ECO:0000313" key="2">
    <source>
        <dbReference type="EMBL" id="CAI9735196.1"/>
    </source>
</evidence>
<sequence>MNALRFRCSSSSSSNYKHRLFLKEYGFCEEKKIYIEILRSVAFFFFFFPVHFVNICIHNNTYTPCFLPPSLFFSHTTTTTTPSIHLFQSCTLYSSDVRIC</sequence>
<organism evidence="2 3">
    <name type="scientific">Octopus vulgaris</name>
    <name type="common">Common octopus</name>
    <dbReference type="NCBI Taxonomy" id="6645"/>
    <lineage>
        <taxon>Eukaryota</taxon>
        <taxon>Metazoa</taxon>
        <taxon>Spiralia</taxon>
        <taxon>Lophotrochozoa</taxon>
        <taxon>Mollusca</taxon>
        <taxon>Cephalopoda</taxon>
        <taxon>Coleoidea</taxon>
        <taxon>Octopodiformes</taxon>
        <taxon>Octopoda</taxon>
        <taxon>Incirrata</taxon>
        <taxon>Octopodidae</taxon>
        <taxon>Octopus</taxon>
    </lineage>
</organism>
<dbReference type="Proteomes" id="UP001162480">
    <property type="component" value="Chromosome 17"/>
</dbReference>
<protein>
    <submittedName>
        <fullName evidence="2">Uncharacterized protein</fullName>
    </submittedName>
</protein>
<proteinExistence type="predicted"/>
<keyword evidence="1" id="KW-0812">Transmembrane</keyword>
<gene>
    <name evidence="2" type="ORF">OCTVUL_1B001142</name>
</gene>
<evidence type="ECO:0000256" key="1">
    <source>
        <dbReference type="SAM" id="Phobius"/>
    </source>
</evidence>
<evidence type="ECO:0000313" key="3">
    <source>
        <dbReference type="Proteomes" id="UP001162480"/>
    </source>
</evidence>
<dbReference type="AlphaFoldDB" id="A0AA36BIU0"/>